<accession>F8NYB7</accession>
<feature type="region of interest" description="Disordered" evidence="1">
    <location>
        <begin position="208"/>
        <end position="240"/>
    </location>
</feature>
<feature type="compositionally biased region" description="Pro residues" evidence="1">
    <location>
        <begin position="176"/>
        <end position="188"/>
    </location>
</feature>
<feature type="region of interest" description="Disordered" evidence="1">
    <location>
        <begin position="1"/>
        <end position="34"/>
    </location>
</feature>
<feature type="region of interest" description="Disordered" evidence="1">
    <location>
        <begin position="151"/>
        <end position="194"/>
    </location>
</feature>
<evidence type="ECO:0000256" key="1">
    <source>
        <dbReference type="SAM" id="MobiDB-lite"/>
    </source>
</evidence>
<keyword evidence="2" id="KW-0812">Transmembrane</keyword>
<keyword evidence="2" id="KW-0472">Membrane</keyword>
<sequence>MSSSSSPTSPTPSSPTQSPTPSSSSSSNTDSGQPGTTSSTLYLFTFLATLFVLLLISSAIILRSFVLRRRFRRRVEEAIAAGIYIDVAPRAAAGSRTFRVLGEKPKFYETWITPTNNQKWDGLMPISAQIAPTKPSRPDKQFSFLPASTTTNAITTTPDSPPRTFLGRSLRNPFTRAPPSPPTPPPVSSPVVEEQEERIAVSVLISMPSASRSITAPSQSYKGKARSSWEPHREDGEMPDVILGVAELPYSRPSSAHEAPS</sequence>
<feature type="transmembrane region" description="Helical" evidence="2">
    <location>
        <begin position="41"/>
        <end position="66"/>
    </location>
</feature>
<gene>
    <name evidence="3" type="ORF">SERLADRAFT_469660</name>
</gene>
<dbReference type="Proteomes" id="UP000008064">
    <property type="component" value="Unassembled WGS sequence"/>
</dbReference>
<feature type="compositionally biased region" description="Basic and acidic residues" evidence="1">
    <location>
        <begin position="227"/>
        <end position="236"/>
    </location>
</feature>
<dbReference type="GeneID" id="18819639"/>
<feature type="compositionally biased region" description="Low complexity" evidence="1">
    <location>
        <begin position="14"/>
        <end position="27"/>
    </location>
</feature>
<reference evidence="3" key="1">
    <citation type="submission" date="2011-04" db="EMBL/GenBank/DDBJ databases">
        <title>Evolution of plant cell wall degrading machinery underlies the functional diversity of forest fungi.</title>
        <authorList>
            <consortium name="US DOE Joint Genome Institute (JGI-PGF)"/>
            <person name="Eastwood D.C."/>
            <person name="Floudas D."/>
            <person name="Binder M."/>
            <person name="Majcherczyk A."/>
            <person name="Schneider P."/>
            <person name="Aerts A."/>
            <person name="Asiegbu F.O."/>
            <person name="Baker S.E."/>
            <person name="Barry K."/>
            <person name="Bendiksby M."/>
            <person name="Blumentritt M."/>
            <person name="Coutinho P.M."/>
            <person name="Cullen D."/>
            <person name="Cullen D."/>
            <person name="Gathman A."/>
            <person name="Goodell B."/>
            <person name="Henrissat B."/>
            <person name="Ihrmark K."/>
            <person name="Kauserud H."/>
            <person name="Kohler A."/>
            <person name="LaButti K."/>
            <person name="Lapidus A."/>
            <person name="Lavin J.L."/>
            <person name="Lee Y.-H."/>
            <person name="Lindquist E."/>
            <person name="Lilly W."/>
            <person name="Lucas S."/>
            <person name="Morin E."/>
            <person name="Murat C."/>
            <person name="Oguiza J.A."/>
            <person name="Park J."/>
            <person name="Pisabarro A.G."/>
            <person name="Riley R."/>
            <person name="Rosling A."/>
            <person name="Salamov A."/>
            <person name="Schmidt O."/>
            <person name="Schmutz J."/>
            <person name="Skrede I."/>
            <person name="Stenlid J."/>
            <person name="Wiebenga A."/>
            <person name="Xie X."/>
            <person name="Kues U."/>
            <person name="Hibbett D.S."/>
            <person name="Hoffmeister D."/>
            <person name="Hogberg N."/>
            <person name="Martin F."/>
            <person name="Grigoriev I.V."/>
            <person name="Watkinson S.C."/>
        </authorList>
    </citation>
    <scope>NUCLEOTIDE SEQUENCE</scope>
    <source>
        <strain evidence="3">S7.9</strain>
    </source>
</reference>
<dbReference type="HOGENOM" id="CLU_051368_3_0_1"/>
<organism>
    <name type="scientific">Serpula lacrymans var. lacrymans (strain S7.9)</name>
    <name type="common">Dry rot fungus</name>
    <dbReference type="NCBI Taxonomy" id="578457"/>
    <lineage>
        <taxon>Eukaryota</taxon>
        <taxon>Fungi</taxon>
        <taxon>Dikarya</taxon>
        <taxon>Basidiomycota</taxon>
        <taxon>Agaricomycotina</taxon>
        <taxon>Agaricomycetes</taxon>
        <taxon>Agaricomycetidae</taxon>
        <taxon>Boletales</taxon>
        <taxon>Coniophorineae</taxon>
        <taxon>Serpulaceae</taxon>
        <taxon>Serpula</taxon>
    </lineage>
</organism>
<dbReference type="KEGG" id="sla:SERLADRAFT_469660"/>
<name>F8NYB7_SERL9</name>
<dbReference type="OrthoDB" id="3256943at2759"/>
<evidence type="ECO:0000256" key="2">
    <source>
        <dbReference type="SAM" id="Phobius"/>
    </source>
</evidence>
<dbReference type="RefSeq" id="XP_007319351.1">
    <property type="nucleotide sequence ID" value="XM_007319289.1"/>
</dbReference>
<feature type="compositionally biased region" description="Polar residues" evidence="1">
    <location>
        <begin position="208"/>
        <end position="221"/>
    </location>
</feature>
<dbReference type="AlphaFoldDB" id="F8NYB7"/>
<protein>
    <submittedName>
        <fullName evidence="3">Uncharacterized protein</fullName>
    </submittedName>
</protein>
<keyword evidence="2" id="KW-1133">Transmembrane helix</keyword>
<evidence type="ECO:0000313" key="3">
    <source>
        <dbReference type="EMBL" id="EGO23589.1"/>
    </source>
</evidence>
<proteinExistence type="predicted"/>
<dbReference type="EMBL" id="GL945435">
    <property type="protein sequence ID" value="EGO23589.1"/>
    <property type="molecule type" value="Genomic_DNA"/>
</dbReference>